<name>A0A9D4V0F0_ADICA</name>
<keyword evidence="2" id="KW-0812">Transmembrane</keyword>
<feature type="transmembrane region" description="Helical" evidence="2">
    <location>
        <begin position="156"/>
        <end position="176"/>
    </location>
</feature>
<comment type="caution">
    <text evidence="3">The sequence shown here is derived from an EMBL/GenBank/DDBJ whole genome shotgun (WGS) entry which is preliminary data.</text>
</comment>
<sequence>MSSSLSSPLLHRLGPDTGDVAQAATDPEKPLPSSPSYSLGQLPIPSTEETADGYSTARMPKVLASTTCGYDDNPARLVGRHKQEQEEQQQEGLVSSRKSRLVWDGSGFIPGSSELGSEFQELGFRRLSSRPKDELRRFRCSLFWLGLDQSTPFRTLASWTAVTLLAIGIPVCYLVLVDTEASSVHAGHPFDRLVQTSEAALALISFACLSHNLRKHGLRGFLFLDQISLEPVEVQSGYIGELNRAFRLLQLILLPSFVTELVHQIWWFTIAPINFSLIQSSGLKSALFCTAVMVSWLYKTTVFLLPCILFRLMCYLQNLRFEGYIKMLETVSEVSVILKQYMRLRQQLNIISHRYRMFIILSLVTITASQFMFLLMITATSGSVNFLEAGNLGVCSVVQLIGFVICLHGAARITHRAQRIVSIVSQWHAISTCQHYEVTRQDTKATNCTSICWVDEEDQLGAAEYDNDLSTALNMYSTTYNEVSNNDIAAFQMRQAFVSFVQHSSTGISIFGFMLDRIHLQMIFMIQLSLVLWVLGKTVGVSS</sequence>
<dbReference type="Pfam" id="PF12056">
    <property type="entry name" value="DUF3537"/>
    <property type="match status" value="1"/>
</dbReference>
<accession>A0A9D4V0F0</accession>
<evidence type="ECO:0000313" key="4">
    <source>
        <dbReference type="Proteomes" id="UP000886520"/>
    </source>
</evidence>
<dbReference type="EMBL" id="JABFUD020000007">
    <property type="protein sequence ID" value="KAI5077476.1"/>
    <property type="molecule type" value="Genomic_DNA"/>
</dbReference>
<feature type="transmembrane region" description="Helical" evidence="2">
    <location>
        <begin position="389"/>
        <end position="410"/>
    </location>
</feature>
<keyword evidence="2" id="KW-0472">Membrane</keyword>
<evidence type="ECO:0000313" key="3">
    <source>
        <dbReference type="EMBL" id="KAI5077476.1"/>
    </source>
</evidence>
<keyword evidence="4" id="KW-1185">Reference proteome</keyword>
<dbReference type="AlphaFoldDB" id="A0A9D4V0F0"/>
<protein>
    <submittedName>
        <fullName evidence="3">Uncharacterized protein</fullName>
    </submittedName>
</protein>
<reference evidence="3" key="1">
    <citation type="submission" date="2021-01" db="EMBL/GenBank/DDBJ databases">
        <title>Adiantum capillus-veneris genome.</title>
        <authorList>
            <person name="Fang Y."/>
            <person name="Liao Q."/>
        </authorList>
    </citation>
    <scope>NUCLEOTIDE SEQUENCE</scope>
    <source>
        <strain evidence="3">H3</strain>
        <tissue evidence="3">Leaf</tissue>
    </source>
</reference>
<dbReference type="PANTHER" id="PTHR31963:SF4">
    <property type="entry name" value="GUSTATORY RECEPTOR"/>
    <property type="match status" value="1"/>
</dbReference>
<evidence type="ECO:0000256" key="1">
    <source>
        <dbReference type="SAM" id="MobiDB-lite"/>
    </source>
</evidence>
<feature type="transmembrane region" description="Helical" evidence="2">
    <location>
        <begin position="355"/>
        <end position="377"/>
    </location>
</feature>
<proteinExistence type="predicted"/>
<feature type="transmembrane region" description="Helical" evidence="2">
    <location>
        <begin position="251"/>
        <end position="273"/>
    </location>
</feature>
<keyword evidence="2" id="KW-1133">Transmembrane helix</keyword>
<dbReference type="PANTHER" id="PTHR31963">
    <property type="entry name" value="RAS GUANINE NUCLEOTIDE EXCHANGE FACTOR K"/>
    <property type="match status" value="1"/>
</dbReference>
<feature type="transmembrane region" description="Helical" evidence="2">
    <location>
        <begin position="518"/>
        <end position="536"/>
    </location>
</feature>
<feature type="transmembrane region" description="Helical" evidence="2">
    <location>
        <begin position="285"/>
        <end position="310"/>
    </location>
</feature>
<evidence type="ECO:0000256" key="2">
    <source>
        <dbReference type="SAM" id="Phobius"/>
    </source>
</evidence>
<feature type="region of interest" description="Disordered" evidence="1">
    <location>
        <begin position="1"/>
        <end position="56"/>
    </location>
</feature>
<organism evidence="3 4">
    <name type="scientific">Adiantum capillus-veneris</name>
    <name type="common">Maidenhair fern</name>
    <dbReference type="NCBI Taxonomy" id="13818"/>
    <lineage>
        <taxon>Eukaryota</taxon>
        <taxon>Viridiplantae</taxon>
        <taxon>Streptophyta</taxon>
        <taxon>Embryophyta</taxon>
        <taxon>Tracheophyta</taxon>
        <taxon>Polypodiopsida</taxon>
        <taxon>Polypodiidae</taxon>
        <taxon>Polypodiales</taxon>
        <taxon>Pteridineae</taxon>
        <taxon>Pteridaceae</taxon>
        <taxon>Vittarioideae</taxon>
        <taxon>Adiantum</taxon>
    </lineage>
</organism>
<dbReference type="Proteomes" id="UP000886520">
    <property type="component" value="Chromosome 7"/>
</dbReference>
<gene>
    <name evidence="3" type="ORF">GOP47_0007300</name>
</gene>
<dbReference type="OrthoDB" id="1916325at2759"/>
<feature type="compositionally biased region" description="Low complexity" evidence="1">
    <location>
        <begin position="1"/>
        <end position="10"/>
    </location>
</feature>
<dbReference type="InterPro" id="IPR021924">
    <property type="entry name" value="DUF3537"/>
</dbReference>